<feature type="compositionally biased region" description="Polar residues" evidence="1">
    <location>
        <begin position="1"/>
        <end position="10"/>
    </location>
</feature>
<evidence type="ECO:0000313" key="2">
    <source>
        <dbReference type="EMBL" id="SDJ94105.1"/>
    </source>
</evidence>
<organism evidence="2 3">
    <name type="scientific">Nonomuraea jiangxiensis</name>
    <dbReference type="NCBI Taxonomy" id="633440"/>
    <lineage>
        <taxon>Bacteria</taxon>
        <taxon>Bacillati</taxon>
        <taxon>Actinomycetota</taxon>
        <taxon>Actinomycetes</taxon>
        <taxon>Streptosporangiales</taxon>
        <taxon>Streptosporangiaceae</taxon>
        <taxon>Nonomuraea</taxon>
    </lineage>
</organism>
<evidence type="ECO:0000313" key="3">
    <source>
        <dbReference type="Proteomes" id="UP000199202"/>
    </source>
</evidence>
<gene>
    <name evidence="2" type="ORF">SAMN05421869_11377</name>
</gene>
<evidence type="ECO:0000256" key="1">
    <source>
        <dbReference type="SAM" id="MobiDB-lite"/>
    </source>
</evidence>
<protein>
    <submittedName>
        <fullName evidence="2">Uncharacterized protein</fullName>
    </submittedName>
</protein>
<reference evidence="2 3" key="1">
    <citation type="submission" date="2016-10" db="EMBL/GenBank/DDBJ databases">
        <authorList>
            <person name="de Groot N.N."/>
        </authorList>
    </citation>
    <scope>NUCLEOTIDE SEQUENCE [LARGE SCALE GENOMIC DNA]</scope>
    <source>
        <strain evidence="2 3">CGMCC 4.6533</strain>
    </source>
</reference>
<sequence length="116" mass="12903">MKEPPETQNDPGGVATPTGVGYDQQAAQDLVRVPRQRQPRHVTGQTSLPIVPALAFPPQPGQKQAVLIVEECPACDWWHRHNATWPAGAMLDRRGRCGTAYTLVPYVRRRRKKAAK</sequence>
<feature type="region of interest" description="Disordered" evidence="1">
    <location>
        <begin position="1"/>
        <end position="22"/>
    </location>
</feature>
<accession>A0A1G8XW31</accession>
<proteinExistence type="predicted"/>
<dbReference type="Proteomes" id="UP000199202">
    <property type="component" value="Unassembled WGS sequence"/>
</dbReference>
<keyword evidence="3" id="KW-1185">Reference proteome</keyword>
<dbReference type="AlphaFoldDB" id="A0A1G8XW31"/>
<dbReference type="RefSeq" id="WP_090937319.1">
    <property type="nucleotide sequence ID" value="NZ_FNDJ01000013.1"/>
</dbReference>
<dbReference type="EMBL" id="FNDJ01000013">
    <property type="protein sequence ID" value="SDJ94105.1"/>
    <property type="molecule type" value="Genomic_DNA"/>
</dbReference>
<name>A0A1G8XW31_9ACTN</name>
<dbReference type="STRING" id="633440.SAMN05421869_11377"/>